<reference evidence="1 2" key="1">
    <citation type="submission" date="2024-05" db="EMBL/GenBank/DDBJ databases">
        <authorList>
            <person name="Duchaud E."/>
        </authorList>
    </citation>
    <scope>NUCLEOTIDE SEQUENCE [LARGE SCALE GENOMIC DNA]</scope>
    <source>
        <strain evidence="1">Ena-SAMPLE-TAB-13-05-2024-13:56:06:370-140305</strain>
    </source>
</reference>
<name>A0ABP1FD72_9FLAO</name>
<gene>
    <name evidence="1" type="ORF">T190115A13A_70064</name>
</gene>
<evidence type="ECO:0000313" key="1">
    <source>
        <dbReference type="EMBL" id="CAL2108291.1"/>
    </source>
</evidence>
<dbReference type="EMBL" id="CAXJRC010000044">
    <property type="protein sequence ID" value="CAL2108291.1"/>
    <property type="molecule type" value="Genomic_DNA"/>
</dbReference>
<proteinExistence type="predicted"/>
<keyword evidence="2" id="KW-1185">Reference proteome</keyword>
<dbReference type="SUPFAM" id="SSF158682">
    <property type="entry name" value="TerB-like"/>
    <property type="match status" value="1"/>
</dbReference>
<sequence length="108" mass="12916">MNTWTKEEFRTYVLLFVAHCNYIEAKEESDYIISKINEEQYNKIHTEIVMDEDENVKLEKIKDYLLENKYSEEDKKELIQDVKNVIFADGTVDALEKKVFNFLKKILA</sequence>
<dbReference type="RefSeq" id="WP_348706802.1">
    <property type="nucleotide sequence ID" value="NZ_CAXIYA010000038.1"/>
</dbReference>
<evidence type="ECO:0000313" key="2">
    <source>
        <dbReference type="Proteomes" id="UP001497602"/>
    </source>
</evidence>
<protein>
    <recommendedName>
        <fullName evidence="3">TerB family tellurite resistance protein</fullName>
    </recommendedName>
</protein>
<accession>A0ABP1FD72</accession>
<dbReference type="InterPro" id="IPR029024">
    <property type="entry name" value="TerB-like"/>
</dbReference>
<organism evidence="1 2">
    <name type="scientific">Tenacibaculum vairaonense</name>
    <dbReference type="NCBI Taxonomy" id="3137860"/>
    <lineage>
        <taxon>Bacteria</taxon>
        <taxon>Pseudomonadati</taxon>
        <taxon>Bacteroidota</taxon>
        <taxon>Flavobacteriia</taxon>
        <taxon>Flavobacteriales</taxon>
        <taxon>Flavobacteriaceae</taxon>
        <taxon>Tenacibaculum</taxon>
    </lineage>
</organism>
<dbReference type="Proteomes" id="UP001497602">
    <property type="component" value="Unassembled WGS sequence"/>
</dbReference>
<evidence type="ECO:0008006" key="3">
    <source>
        <dbReference type="Google" id="ProtNLM"/>
    </source>
</evidence>
<comment type="caution">
    <text evidence="1">The sequence shown here is derived from an EMBL/GenBank/DDBJ whole genome shotgun (WGS) entry which is preliminary data.</text>
</comment>